<feature type="domain" description="Heterokaryon incompatibility" evidence="1">
    <location>
        <begin position="91"/>
        <end position="261"/>
    </location>
</feature>
<name>A0AAJ0B9Y4_9PEZI</name>
<sequence length="655" mass="74499">MPYHPINPHLEPFLPYVEKAQTSRLEVDWHFPDNLTKPISLDALRSWLTTCDRFHAAHCGAIPSPRVDERPAWLVDVRRNCIVPWKSGFVYATLSYVWGKAEGFSLTGGTLDDLLIENSLNHADLPRTIREAMALVAALDLTHLWVDRLCIVQDSESEKHAQIKAMASIYSNSYFTIIAAQSHDASGPLSSRTLSNASPSIWDGVWRRLHSLVSRAKRPGRPPSDSWSPWGTPQTHREVLNIMSVDLLRSVWYSRGWTFQEFLFSRRKIVFHNNTVNWECHCTSAHEGQQSFPRRICPRPPVNHASHGLEIDQWPNFHRFARLVSLFTTRQLTFPEDVLDAFAGASTALARVYQGGLITGIPALVFDAALLWQPYHPMERRRSAAVPEEEAILPSWSWVSWRGNIHSEAWQSGYDYLKMHSESGKLIPRWTTSPTVEWYHSQTLDSTRTHIAARASEWRIRFGDGDVELPPGWRRIDRADGKLFVHEQVPDKQFWHPIPIGLGDGRALRSRYLHCKTRHAKLDVFPNIYSAFASGCAVLALRDPNGGFAGCLRINSFRDDVPKGCLSQSWHLIELSAGAVHLGDPSMAILDHPFADVFDEWSLPLWKRNGSVYEFYNVMHVEWVSPGVASRLAVGRVEKRVWERVAVERIEVAIG</sequence>
<reference evidence="2" key="1">
    <citation type="submission" date="2023-06" db="EMBL/GenBank/DDBJ databases">
        <title>Genome-scale phylogeny and comparative genomics of the fungal order Sordariales.</title>
        <authorList>
            <consortium name="Lawrence Berkeley National Laboratory"/>
            <person name="Hensen N."/>
            <person name="Bonometti L."/>
            <person name="Westerberg I."/>
            <person name="Brannstrom I.O."/>
            <person name="Guillou S."/>
            <person name="Cros-Aarteil S."/>
            <person name="Calhoun S."/>
            <person name="Haridas S."/>
            <person name="Kuo A."/>
            <person name="Mondo S."/>
            <person name="Pangilinan J."/>
            <person name="Riley R."/>
            <person name="Labutti K."/>
            <person name="Andreopoulos B."/>
            <person name="Lipzen A."/>
            <person name="Chen C."/>
            <person name="Yanf M."/>
            <person name="Daum C."/>
            <person name="Ng V."/>
            <person name="Clum A."/>
            <person name="Steindorff A."/>
            <person name="Ohm R."/>
            <person name="Martin F."/>
            <person name="Silar P."/>
            <person name="Natvig D."/>
            <person name="Lalanne C."/>
            <person name="Gautier V."/>
            <person name="Ament-Velasquez S.L."/>
            <person name="Kruys A."/>
            <person name="Hutchinson M.I."/>
            <person name="Powell A.J."/>
            <person name="Barry K."/>
            <person name="Miller A.N."/>
            <person name="Grigoriev I.V."/>
            <person name="Debuchy R."/>
            <person name="Gladieux P."/>
            <person name="Thoren M.H."/>
            <person name="Johannesson H."/>
        </authorList>
    </citation>
    <scope>NUCLEOTIDE SEQUENCE</scope>
    <source>
        <strain evidence="2">PSN4</strain>
    </source>
</reference>
<evidence type="ECO:0000259" key="1">
    <source>
        <dbReference type="Pfam" id="PF06985"/>
    </source>
</evidence>
<accession>A0AAJ0B9Y4</accession>
<protein>
    <submittedName>
        <fullName evidence="2">Heterokaryon incompatibility protein-domain-containing protein</fullName>
    </submittedName>
</protein>
<evidence type="ECO:0000313" key="2">
    <source>
        <dbReference type="EMBL" id="KAK1752887.1"/>
    </source>
</evidence>
<dbReference type="InterPro" id="IPR010730">
    <property type="entry name" value="HET"/>
</dbReference>
<keyword evidence="3" id="KW-1185">Reference proteome</keyword>
<evidence type="ECO:0000313" key="3">
    <source>
        <dbReference type="Proteomes" id="UP001239445"/>
    </source>
</evidence>
<proteinExistence type="predicted"/>
<dbReference type="AlphaFoldDB" id="A0AAJ0B9Y4"/>
<dbReference type="Pfam" id="PF06985">
    <property type="entry name" value="HET"/>
    <property type="match status" value="1"/>
</dbReference>
<dbReference type="EMBL" id="MU839838">
    <property type="protein sequence ID" value="KAK1752887.1"/>
    <property type="molecule type" value="Genomic_DNA"/>
</dbReference>
<comment type="caution">
    <text evidence="2">The sequence shown here is derived from an EMBL/GenBank/DDBJ whole genome shotgun (WGS) entry which is preliminary data.</text>
</comment>
<organism evidence="2 3">
    <name type="scientific">Echria macrotheca</name>
    <dbReference type="NCBI Taxonomy" id="438768"/>
    <lineage>
        <taxon>Eukaryota</taxon>
        <taxon>Fungi</taxon>
        <taxon>Dikarya</taxon>
        <taxon>Ascomycota</taxon>
        <taxon>Pezizomycotina</taxon>
        <taxon>Sordariomycetes</taxon>
        <taxon>Sordariomycetidae</taxon>
        <taxon>Sordariales</taxon>
        <taxon>Schizotheciaceae</taxon>
        <taxon>Echria</taxon>
    </lineage>
</organism>
<dbReference type="PANTHER" id="PTHR33112:SF16">
    <property type="entry name" value="HETEROKARYON INCOMPATIBILITY DOMAIN-CONTAINING PROTEIN"/>
    <property type="match status" value="1"/>
</dbReference>
<gene>
    <name evidence="2" type="ORF">QBC47DRAFT_49195</name>
</gene>
<dbReference type="Proteomes" id="UP001239445">
    <property type="component" value="Unassembled WGS sequence"/>
</dbReference>
<dbReference type="PANTHER" id="PTHR33112">
    <property type="entry name" value="DOMAIN PROTEIN, PUTATIVE-RELATED"/>
    <property type="match status" value="1"/>
</dbReference>